<dbReference type="Proteomes" id="UP001139028">
    <property type="component" value="Unassembled WGS sequence"/>
</dbReference>
<dbReference type="InterPro" id="IPR023387">
    <property type="entry name" value="DUF1653-like_dom"/>
</dbReference>
<reference evidence="2" key="1">
    <citation type="journal article" date="2022" name="Arch. Microbiol.">
        <title>Microbulbifer okhotskensis sp. nov., isolated from a deep bottom sediment of the Okhotsk Sea.</title>
        <authorList>
            <person name="Romanenko L."/>
            <person name="Kurilenko V."/>
            <person name="Otstavnykh N."/>
            <person name="Velansky P."/>
            <person name="Isaeva M."/>
            <person name="Mikhailov V."/>
        </authorList>
    </citation>
    <scope>NUCLEOTIDE SEQUENCE</scope>
    <source>
        <strain evidence="2">OS29</strain>
    </source>
</reference>
<gene>
    <name evidence="2" type="ORF">MO867_06835</name>
</gene>
<evidence type="ECO:0000313" key="2">
    <source>
        <dbReference type="EMBL" id="MCO1334055.1"/>
    </source>
</evidence>
<comment type="caution">
    <text evidence="2">The sequence shown here is derived from an EMBL/GenBank/DDBJ whole genome shotgun (WGS) entry which is preliminary data.</text>
</comment>
<dbReference type="Pfam" id="PF07866">
    <property type="entry name" value="DUF1653"/>
    <property type="match status" value="1"/>
</dbReference>
<feature type="domain" description="DUF1653" evidence="1">
    <location>
        <begin position="4"/>
        <end position="64"/>
    </location>
</feature>
<sequence>MKRGLYRHHKGNLYEVLYTAKHSETEEDLVVYRALYGEYGVWARPQKMFAELVYKNGVTSPRFELIQPFNLNSNQ</sequence>
<protein>
    <submittedName>
        <fullName evidence="2">DUF1653 domain-containing protein</fullName>
    </submittedName>
</protein>
<keyword evidence="3" id="KW-1185">Reference proteome</keyword>
<dbReference type="Gene3D" id="2.30.30.320">
    <property type="entry name" value="DUF1653-like domain"/>
    <property type="match status" value="1"/>
</dbReference>
<dbReference type="InterPro" id="IPR037135">
    <property type="entry name" value="DUF1653-like_dom_sf"/>
</dbReference>
<dbReference type="RefSeq" id="WP_252465533.1">
    <property type="nucleotide sequence ID" value="NZ_JALBWM010000019.1"/>
</dbReference>
<dbReference type="AlphaFoldDB" id="A0A9X2EMX3"/>
<proteinExistence type="predicted"/>
<accession>A0A9X2EMX3</accession>
<name>A0A9X2EMX3_9GAMM</name>
<evidence type="ECO:0000313" key="3">
    <source>
        <dbReference type="Proteomes" id="UP001139028"/>
    </source>
</evidence>
<organism evidence="2 3">
    <name type="scientific">Microbulbifer okhotskensis</name>
    <dbReference type="NCBI Taxonomy" id="2926617"/>
    <lineage>
        <taxon>Bacteria</taxon>
        <taxon>Pseudomonadati</taxon>
        <taxon>Pseudomonadota</taxon>
        <taxon>Gammaproteobacteria</taxon>
        <taxon>Cellvibrionales</taxon>
        <taxon>Microbulbiferaceae</taxon>
        <taxon>Microbulbifer</taxon>
    </lineage>
</organism>
<dbReference type="EMBL" id="JALBWM010000019">
    <property type="protein sequence ID" value="MCO1334055.1"/>
    <property type="molecule type" value="Genomic_DNA"/>
</dbReference>
<evidence type="ECO:0000259" key="1">
    <source>
        <dbReference type="Pfam" id="PF07866"/>
    </source>
</evidence>